<dbReference type="EMBL" id="GBRH01158149">
    <property type="protein sequence ID" value="JAE39747.1"/>
    <property type="molecule type" value="Transcribed_RNA"/>
</dbReference>
<evidence type="ECO:0000313" key="1">
    <source>
        <dbReference type="EMBL" id="JAE39747.1"/>
    </source>
</evidence>
<dbReference type="AlphaFoldDB" id="A0A0A9HSP8"/>
<accession>A0A0A9HSP8</accession>
<name>A0A0A9HSP8_ARUDO</name>
<reference evidence="1" key="2">
    <citation type="journal article" date="2015" name="Data Brief">
        <title>Shoot transcriptome of the giant reed, Arundo donax.</title>
        <authorList>
            <person name="Barrero R.A."/>
            <person name="Guerrero F.D."/>
            <person name="Moolhuijzen P."/>
            <person name="Goolsby J.A."/>
            <person name="Tidwell J."/>
            <person name="Bellgard S.E."/>
            <person name="Bellgard M.I."/>
        </authorList>
    </citation>
    <scope>NUCLEOTIDE SEQUENCE</scope>
    <source>
        <tissue evidence="1">Shoot tissue taken approximately 20 cm above the soil surface</tissue>
    </source>
</reference>
<sequence length="25" mass="3047">MMNLGNLFYEFTHFNILNIVLHHDI</sequence>
<proteinExistence type="predicted"/>
<reference evidence="1" key="1">
    <citation type="submission" date="2014-09" db="EMBL/GenBank/DDBJ databases">
        <authorList>
            <person name="Magalhaes I.L.F."/>
            <person name="Oliveira U."/>
            <person name="Santos F.R."/>
            <person name="Vidigal T.H.D.A."/>
            <person name="Brescovit A.D."/>
            <person name="Santos A.J."/>
        </authorList>
    </citation>
    <scope>NUCLEOTIDE SEQUENCE</scope>
    <source>
        <tissue evidence="1">Shoot tissue taken approximately 20 cm above the soil surface</tissue>
    </source>
</reference>
<protein>
    <submittedName>
        <fullName evidence="1">Uncharacterized protein</fullName>
    </submittedName>
</protein>
<organism evidence="1">
    <name type="scientific">Arundo donax</name>
    <name type="common">Giant reed</name>
    <name type="synonym">Donax arundinaceus</name>
    <dbReference type="NCBI Taxonomy" id="35708"/>
    <lineage>
        <taxon>Eukaryota</taxon>
        <taxon>Viridiplantae</taxon>
        <taxon>Streptophyta</taxon>
        <taxon>Embryophyta</taxon>
        <taxon>Tracheophyta</taxon>
        <taxon>Spermatophyta</taxon>
        <taxon>Magnoliopsida</taxon>
        <taxon>Liliopsida</taxon>
        <taxon>Poales</taxon>
        <taxon>Poaceae</taxon>
        <taxon>PACMAD clade</taxon>
        <taxon>Arundinoideae</taxon>
        <taxon>Arundineae</taxon>
        <taxon>Arundo</taxon>
    </lineage>
</organism>